<dbReference type="CDD" id="cd02440">
    <property type="entry name" value="AdoMet_MTases"/>
    <property type="match status" value="1"/>
</dbReference>
<dbReference type="GO" id="GO:0003677">
    <property type="term" value="F:DNA binding"/>
    <property type="evidence" value="ECO:0007669"/>
    <property type="project" value="UniProtKB-KW"/>
</dbReference>
<dbReference type="InterPro" id="IPR047057">
    <property type="entry name" value="MerR_fam"/>
</dbReference>
<dbReference type="Gene3D" id="1.10.1660.10">
    <property type="match status" value="1"/>
</dbReference>
<dbReference type="SMART" id="SM00422">
    <property type="entry name" value="HTH_MERR"/>
    <property type="match status" value="1"/>
</dbReference>
<dbReference type="Pfam" id="PF13649">
    <property type="entry name" value="Methyltransf_25"/>
    <property type="match status" value="1"/>
</dbReference>
<comment type="caution">
    <text evidence="6">The sequence shown here is derived from an EMBL/GenBank/DDBJ whole genome shotgun (WGS) entry which is preliminary data.</text>
</comment>
<feature type="domain" description="HTH merR-type" evidence="5">
    <location>
        <begin position="4"/>
        <end position="73"/>
    </location>
</feature>
<dbReference type="PANTHER" id="PTHR30204">
    <property type="entry name" value="REDOX-CYCLING DRUG-SENSING TRANSCRIPTIONAL ACTIVATOR SOXR"/>
    <property type="match status" value="1"/>
</dbReference>
<dbReference type="Gene3D" id="3.40.50.150">
    <property type="entry name" value="Vaccinia Virus protein VP39"/>
    <property type="match status" value="1"/>
</dbReference>
<dbReference type="Pfam" id="PF13411">
    <property type="entry name" value="MerR_1"/>
    <property type="match status" value="1"/>
</dbReference>
<evidence type="ECO:0000313" key="6">
    <source>
        <dbReference type="EMBL" id="MUK88686.1"/>
    </source>
</evidence>
<gene>
    <name evidence="6" type="ORF">GMD78_09810</name>
</gene>
<evidence type="ECO:0000256" key="1">
    <source>
        <dbReference type="ARBA" id="ARBA00022491"/>
    </source>
</evidence>
<dbReference type="SUPFAM" id="SSF46955">
    <property type="entry name" value="Putative DNA-binding domain"/>
    <property type="match status" value="1"/>
</dbReference>
<keyword evidence="3" id="KW-0238">DNA-binding</keyword>
<dbReference type="InterPro" id="IPR000551">
    <property type="entry name" value="MerR-type_HTH_dom"/>
</dbReference>
<dbReference type="InterPro" id="IPR009061">
    <property type="entry name" value="DNA-bd_dom_put_sf"/>
</dbReference>
<proteinExistence type="predicted"/>
<dbReference type="InterPro" id="IPR041698">
    <property type="entry name" value="Methyltransf_25"/>
</dbReference>
<keyword evidence="4" id="KW-0804">Transcription</keyword>
<evidence type="ECO:0000256" key="3">
    <source>
        <dbReference type="ARBA" id="ARBA00023125"/>
    </source>
</evidence>
<evidence type="ECO:0000313" key="7">
    <source>
        <dbReference type="Proteomes" id="UP000469125"/>
    </source>
</evidence>
<dbReference type="InterPro" id="IPR029063">
    <property type="entry name" value="SAM-dependent_MTases_sf"/>
</dbReference>
<evidence type="ECO:0000259" key="5">
    <source>
        <dbReference type="PROSITE" id="PS50937"/>
    </source>
</evidence>
<keyword evidence="1" id="KW-0678">Repressor</keyword>
<keyword evidence="2" id="KW-0805">Transcription regulation</keyword>
<dbReference type="GO" id="GO:0003700">
    <property type="term" value="F:DNA-binding transcription factor activity"/>
    <property type="evidence" value="ECO:0007669"/>
    <property type="project" value="InterPro"/>
</dbReference>
<dbReference type="PRINTS" id="PR00040">
    <property type="entry name" value="HTHMERR"/>
</dbReference>
<accession>A0A6N8FJ29</accession>
<name>A0A6N8FJ29_9BACI</name>
<organism evidence="6 7">
    <name type="scientific">Ornithinibacillus caprae</name>
    <dbReference type="NCBI Taxonomy" id="2678566"/>
    <lineage>
        <taxon>Bacteria</taxon>
        <taxon>Bacillati</taxon>
        <taxon>Bacillota</taxon>
        <taxon>Bacilli</taxon>
        <taxon>Bacillales</taxon>
        <taxon>Bacillaceae</taxon>
        <taxon>Ornithinibacillus</taxon>
    </lineage>
</organism>
<dbReference type="PANTHER" id="PTHR30204:SF69">
    <property type="entry name" value="MERR-FAMILY TRANSCRIPTIONAL REGULATOR"/>
    <property type="match status" value="1"/>
</dbReference>
<evidence type="ECO:0000256" key="4">
    <source>
        <dbReference type="ARBA" id="ARBA00023163"/>
    </source>
</evidence>
<reference evidence="6 7" key="1">
    <citation type="submission" date="2019-11" db="EMBL/GenBank/DDBJ databases">
        <authorList>
            <person name="Li X."/>
        </authorList>
    </citation>
    <scope>NUCLEOTIDE SEQUENCE [LARGE SCALE GENOMIC DNA]</scope>
    <source>
        <strain evidence="6 7">L9</strain>
    </source>
</reference>
<dbReference type="CDD" id="cd01106">
    <property type="entry name" value="HTH_TipAL-Mta"/>
    <property type="match status" value="1"/>
</dbReference>
<protein>
    <submittedName>
        <fullName evidence="6">MerR family transcriptional regulator</fullName>
    </submittedName>
</protein>
<dbReference type="SUPFAM" id="SSF53335">
    <property type="entry name" value="S-adenosyl-L-methionine-dependent methyltransferases"/>
    <property type="match status" value="1"/>
</dbReference>
<dbReference type="PROSITE" id="PS50937">
    <property type="entry name" value="HTH_MERR_2"/>
    <property type="match status" value="1"/>
</dbReference>
<dbReference type="EMBL" id="WOCA01000006">
    <property type="protein sequence ID" value="MUK88686.1"/>
    <property type="molecule type" value="Genomic_DNA"/>
</dbReference>
<sequence length="350" mass="40603">MRLGMQIKEVAERLNTTARTIRFYEEKGLITPKKDTVNDYRYFSEKDLVRLSTILALREVGVRVDEIKELLDHPTISIPEYLNIQRSVLYEKWIEMRDMIETIDDMVKETTSDSVLPENFYDLAHHLSNLKRIRKSWKDRWNFDGQATHYDENIKRQGHRFNVHEGYDTVLEKIKNKINLNLGDTCLDIGIGTGNLGAKFLPLGVKVIGVDQSEKMLITCKEKHPEIETRKGHFLALPILDHSVEAVVSSYALHHLPDDQKLIALEEMTRVLKSGGQICIGDLMFKNQLHREQVLSSFREAENQLAIDCIEDEFYADQSLLVEWLSYHGFQVEKQQINDILGFVYARLIN</sequence>
<evidence type="ECO:0000256" key="2">
    <source>
        <dbReference type="ARBA" id="ARBA00023015"/>
    </source>
</evidence>
<keyword evidence="7" id="KW-1185">Reference proteome</keyword>
<dbReference type="Proteomes" id="UP000469125">
    <property type="component" value="Unassembled WGS sequence"/>
</dbReference>
<dbReference type="AlphaFoldDB" id="A0A6N8FJ29"/>